<evidence type="ECO:0000256" key="6">
    <source>
        <dbReference type="RuleBase" id="RU362125"/>
    </source>
</evidence>
<evidence type="ECO:0000259" key="7">
    <source>
        <dbReference type="Pfam" id="PF00441"/>
    </source>
</evidence>
<comment type="cofactor">
    <cofactor evidence="1 6">
        <name>FAD</name>
        <dbReference type="ChEBI" id="CHEBI:57692"/>
    </cofactor>
</comment>
<dbReference type="Pfam" id="PF00441">
    <property type="entry name" value="Acyl-CoA_dh_1"/>
    <property type="match status" value="1"/>
</dbReference>
<dbReference type="FunFam" id="2.40.110.10:FF:000011">
    <property type="entry name" value="Acyl-CoA dehydrogenase FadE34"/>
    <property type="match status" value="1"/>
</dbReference>
<dbReference type="InterPro" id="IPR037069">
    <property type="entry name" value="AcylCoA_DH/ox_N_sf"/>
</dbReference>
<dbReference type="InterPro" id="IPR052161">
    <property type="entry name" value="Mycobact_Acyl-CoA_DH"/>
</dbReference>
<dbReference type="InterPro" id="IPR036250">
    <property type="entry name" value="AcylCo_DH-like_C"/>
</dbReference>
<evidence type="ECO:0000256" key="1">
    <source>
        <dbReference type="ARBA" id="ARBA00001974"/>
    </source>
</evidence>
<dbReference type="OrthoDB" id="3964153at2"/>
<dbReference type="InterPro" id="IPR009100">
    <property type="entry name" value="AcylCoA_DH/oxidase_NM_dom_sf"/>
</dbReference>
<dbReference type="PANTHER" id="PTHR43292:SF4">
    <property type="entry name" value="ACYL-COA DEHYDROGENASE FADE34"/>
    <property type="match status" value="1"/>
</dbReference>
<dbReference type="InterPro" id="IPR009075">
    <property type="entry name" value="AcylCo_DH/oxidase_C"/>
</dbReference>
<dbReference type="SUPFAM" id="SSF47203">
    <property type="entry name" value="Acyl-CoA dehydrogenase C-terminal domain-like"/>
    <property type="match status" value="1"/>
</dbReference>
<dbReference type="InterPro" id="IPR006091">
    <property type="entry name" value="Acyl-CoA_Oxase/DH_mid-dom"/>
</dbReference>
<dbReference type="InterPro" id="IPR013786">
    <property type="entry name" value="AcylCoA_DH/ox_N"/>
</dbReference>
<dbReference type="Pfam" id="PF02771">
    <property type="entry name" value="Acyl-CoA_dh_N"/>
    <property type="match status" value="1"/>
</dbReference>
<evidence type="ECO:0000256" key="4">
    <source>
        <dbReference type="ARBA" id="ARBA00022827"/>
    </source>
</evidence>
<feature type="domain" description="Acyl-CoA dehydrogenase/oxidase N-terminal" evidence="9">
    <location>
        <begin position="28"/>
        <end position="108"/>
    </location>
</feature>
<keyword evidence="11" id="KW-1185">Reference proteome</keyword>
<name>A0A1U9QMD1_STRNV</name>
<dbReference type="EMBL" id="CP018047">
    <property type="protein sequence ID" value="AQU65199.1"/>
    <property type="molecule type" value="Genomic_DNA"/>
</dbReference>
<dbReference type="AlphaFoldDB" id="A0A1U9QMD1"/>
<dbReference type="GO" id="GO:0050660">
    <property type="term" value="F:flavin adenine dinucleotide binding"/>
    <property type="evidence" value="ECO:0007669"/>
    <property type="project" value="InterPro"/>
</dbReference>
<dbReference type="Pfam" id="PF02770">
    <property type="entry name" value="Acyl-CoA_dh_M"/>
    <property type="match status" value="1"/>
</dbReference>
<dbReference type="PANTHER" id="PTHR43292">
    <property type="entry name" value="ACYL-COA DEHYDROGENASE"/>
    <property type="match status" value="1"/>
</dbReference>
<evidence type="ECO:0000259" key="8">
    <source>
        <dbReference type="Pfam" id="PF02770"/>
    </source>
</evidence>
<dbReference type="Proteomes" id="UP000189677">
    <property type="component" value="Chromosome"/>
</dbReference>
<dbReference type="InterPro" id="IPR046373">
    <property type="entry name" value="Acyl-CoA_Oxase/DH_mid-dom_sf"/>
</dbReference>
<keyword evidence="5 6" id="KW-0560">Oxidoreductase</keyword>
<sequence length="409" mass="44786">MTAPDAAELRRRTEDLLAAHPPVGTAAADFLKARFDAGLAWVHFPAGLGGLGAPRSLQSVVDAELAAAGAPDNDPRRIGIGLGMAAPTILAYGTDEQKRRFLRPLWVGDEVWCQLFSEPGAGSDLAALATRAVRHDTGERTGERSGDPSGGDWIVNGQKVWTSSAHLARWAILIARTDPTLPKHQGISYFICDMTDPGVEVRPLRQITGEAEFNEVFLTDVRIPDAHRLGPVGDGWKVARTTLMNERVSIGGARLPREGGMIGQVSRTWRERPELRTHELHQRLLALWVEAEVARLTGERLRQQLAVGRPGPEGSGLKLSFARLNQEISGLEVELLGDDGLLYDDWTMRRPELVDFTGREAGYRYLRSKGNSIEGGTSEVLLNIVAERVLGLPAEPRDDKDVAWKDLAR</sequence>
<evidence type="ECO:0000256" key="5">
    <source>
        <dbReference type="ARBA" id="ARBA00023002"/>
    </source>
</evidence>
<dbReference type="KEGG" id="snw:BBN63_01945"/>
<evidence type="ECO:0000256" key="3">
    <source>
        <dbReference type="ARBA" id="ARBA00022630"/>
    </source>
</evidence>
<keyword evidence="3 6" id="KW-0285">Flavoprotein</keyword>
<comment type="similarity">
    <text evidence="2 6">Belongs to the acyl-CoA dehydrogenase family.</text>
</comment>
<dbReference type="GO" id="GO:0016627">
    <property type="term" value="F:oxidoreductase activity, acting on the CH-CH group of donors"/>
    <property type="evidence" value="ECO:0007669"/>
    <property type="project" value="InterPro"/>
</dbReference>
<gene>
    <name evidence="10" type="ORF">BBN63_01945</name>
</gene>
<dbReference type="RefSeq" id="WP_078073694.1">
    <property type="nucleotide sequence ID" value="NZ_CP018047.1"/>
</dbReference>
<protein>
    <submittedName>
        <fullName evidence="10">Acyl-CoA dehydrogenase</fullName>
    </submittedName>
</protein>
<reference evidence="10 11" key="1">
    <citation type="submission" date="2016-11" db="EMBL/GenBank/DDBJ databases">
        <title>Complete genome sequence of Streptomyces niveus SCSIO 3406.</title>
        <authorList>
            <person name="Zhu Q."/>
            <person name="Cheng W."/>
            <person name="Song Y."/>
            <person name="Li Q."/>
            <person name="Ju J."/>
        </authorList>
    </citation>
    <scope>NUCLEOTIDE SEQUENCE [LARGE SCALE GENOMIC DNA]</scope>
    <source>
        <strain evidence="10 11">SCSIO 3406</strain>
    </source>
</reference>
<dbReference type="Gene3D" id="1.20.140.10">
    <property type="entry name" value="Butyryl-CoA Dehydrogenase, subunit A, domain 3"/>
    <property type="match status" value="1"/>
</dbReference>
<dbReference type="SUPFAM" id="SSF56645">
    <property type="entry name" value="Acyl-CoA dehydrogenase NM domain-like"/>
    <property type="match status" value="1"/>
</dbReference>
<dbReference type="Gene3D" id="1.10.540.10">
    <property type="entry name" value="Acyl-CoA dehydrogenase/oxidase, N-terminal domain"/>
    <property type="match status" value="1"/>
</dbReference>
<proteinExistence type="inferred from homology"/>
<accession>A0A1U9QMD1</accession>
<dbReference type="Gene3D" id="2.40.110.10">
    <property type="entry name" value="Butyryl-CoA Dehydrogenase, subunit A, domain 2"/>
    <property type="match status" value="1"/>
</dbReference>
<feature type="domain" description="Acyl-CoA oxidase/dehydrogenase middle" evidence="8">
    <location>
        <begin position="113"/>
        <end position="221"/>
    </location>
</feature>
<evidence type="ECO:0000256" key="2">
    <source>
        <dbReference type="ARBA" id="ARBA00009347"/>
    </source>
</evidence>
<evidence type="ECO:0000259" key="9">
    <source>
        <dbReference type="Pfam" id="PF02771"/>
    </source>
</evidence>
<organism evidence="10 11">
    <name type="scientific">Streptomyces niveus</name>
    <name type="common">Streptomyces spheroides</name>
    <dbReference type="NCBI Taxonomy" id="193462"/>
    <lineage>
        <taxon>Bacteria</taxon>
        <taxon>Bacillati</taxon>
        <taxon>Actinomycetota</taxon>
        <taxon>Actinomycetes</taxon>
        <taxon>Kitasatosporales</taxon>
        <taxon>Streptomycetaceae</taxon>
        <taxon>Streptomyces</taxon>
    </lineage>
</organism>
<dbReference type="GO" id="GO:0005886">
    <property type="term" value="C:plasma membrane"/>
    <property type="evidence" value="ECO:0007669"/>
    <property type="project" value="TreeGrafter"/>
</dbReference>
<evidence type="ECO:0000313" key="11">
    <source>
        <dbReference type="Proteomes" id="UP000189677"/>
    </source>
</evidence>
<evidence type="ECO:0000313" key="10">
    <source>
        <dbReference type="EMBL" id="AQU65199.1"/>
    </source>
</evidence>
<keyword evidence="4 6" id="KW-0274">FAD</keyword>
<feature type="domain" description="Acyl-CoA dehydrogenase/oxidase C-terminal" evidence="7">
    <location>
        <begin position="233"/>
        <end position="390"/>
    </location>
</feature>